<evidence type="ECO:0000313" key="6">
    <source>
        <dbReference type="EMBL" id="GAX87703.1"/>
    </source>
</evidence>
<feature type="transmembrane region" description="Helical" evidence="5">
    <location>
        <begin position="61"/>
        <end position="82"/>
    </location>
</feature>
<feature type="transmembrane region" description="Helical" evidence="5">
    <location>
        <begin position="6"/>
        <end position="23"/>
    </location>
</feature>
<dbReference type="GO" id="GO:0016491">
    <property type="term" value="F:oxidoreductase activity"/>
    <property type="evidence" value="ECO:0007669"/>
    <property type="project" value="UniProtKB-KW"/>
</dbReference>
<keyword evidence="7" id="KW-1185">Reference proteome</keyword>
<gene>
    <name evidence="6" type="ORF">LNAT_P1000</name>
</gene>
<keyword evidence="3 5" id="KW-1133">Transmembrane helix</keyword>
<evidence type="ECO:0000313" key="7">
    <source>
        <dbReference type="Proteomes" id="UP000217944"/>
    </source>
</evidence>
<dbReference type="EMBL" id="BDME01000002">
    <property type="protein sequence ID" value="GAX87703.1"/>
    <property type="molecule type" value="Genomic_DNA"/>
</dbReference>
<feature type="transmembrane region" description="Helical" evidence="5">
    <location>
        <begin position="35"/>
        <end position="55"/>
    </location>
</feature>
<evidence type="ECO:0000256" key="3">
    <source>
        <dbReference type="ARBA" id="ARBA00022989"/>
    </source>
</evidence>
<dbReference type="InterPro" id="IPR039428">
    <property type="entry name" value="NUOK/Mnh_C1-like"/>
</dbReference>
<evidence type="ECO:0000256" key="4">
    <source>
        <dbReference type="ARBA" id="ARBA00023136"/>
    </source>
</evidence>
<keyword evidence="2 5" id="KW-0812">Transmembrane</keyword>
<dbReference type="AlphaFoldDB" id="A0A292YEQ0"/>
<dbReference type="RefSeq" id="WP_096258989.1">
    <property type="nucleotide sequence ID" value="NZ_BDME01000002.1"/>
</dbReference>
<dbReference type="Pfam" id="PF00420">
    <property type="entry name" value="Oxidored_q2"/>
    <property type="match status" value="1"/>
</dbReference>
<reference evidence="6 7" key="1">
    <citation type="journal article" date="2017" name="Syst. Appl. Microbiol.">
        <title>Lebetimonas natsushimae sp. nov., a novel strictly anaerobic, moderately thermophilic chemoautotroph isolated from a deep-sea hydrothermal vent polychaete nest in the Mid-Okinawa Trough.</title>
        <authorList>
            <person name="Nagata R."/>
            <person name="Takaki Y."/>
            <person name="Tame A."/>
            <person name="Nunoura T."/>
            <person name="Muto H."/>
            <person name="Mino S."/>
            <person name="Sawayama S."/>
            <person name="Takai K."/>
            <person name="Nakagawa S."/>
        </authorList>
    </citation>
    <scope>NUCLEOTIDE SEQUENCE [LARGE SCALE GENOMIC DNA]</scope>
    <source>
        <strain evidence="6 7">HS1857</strain>
    </source>
</reference>
<protein>
    <submittedName>
        <fullName evidence="6">NADH-quinone oxidoreductase subunit K</fullName>
        <ecNumber evidence="6">1.6.5.3</ecNumber>
    </submittedName>
</protein>
<evidence type="ECO:0000256" key="2">
    <source>
        <dbReference type="ARBA" id="ARBA00022692"/>
    </source>
</evidence>
<dbReference type="EC" id="1.6.5.3" evidence="6"/>
<dbReference type="OrthoDB" id="9810120at2"/>
<sequence>MVGFYIDAFFALMLFGVGLYGVTSKSDFLKIFFSLEMLLNAVILLLASAAFHFGLTRGLAVAYVIIVIATLEAAAGILIFILSSRMTGEIIPDNLDKAVKDE</sequence>
<dbReference type="GO" id="GO:0016020">
    <property type="term" value="C:membrane"/>
    <property type="evidence" value="ECO:0007669"/>
    <property type="project" value="UniProtKB-SubCell"/>
</dbReference>
<evidence type="ECO:0000256" key="1">
    <source>
        <dbReference type="ARBA" id="ARBA00004141"/>
    </source>
</evidence>
<dbReference type="Proteomes" id="UP000217944">
    <property type="component" value="Unassembled WGS sequence"/>
</dbReference>
<dbReference type="Gene3D" id="1.10.287.3510">
    <property type="match status" value="1"/>
</dbReference>
<name>A0A292YEQ0_9BACT</name>
<keyword evidence="6" id="KW-0560">Oxidoreductase</keyword>
<organism evidence="6 7">
    <name type="scientific">Lebetimonas natsushimae</name>
    <dbReference type="NCBI Taxonomy" id="1936991"/>
    <lineage>
        <taxon>Bacteria</taxon>
        <taxon>Pseudomonadati</taxon>
        <taxon>Campylobacterota</taxon>
        <taxon>Epsilonproteobacteria</taxon>
        <taxon>Nautiliales</taxon>
        <taxon>Nautiliaceae</taxon>
        <taxon>Lebetimonas</taxon>
    </lineage>
</organism>
<keyword evidence="4 5" id="KW-0472">Membrane</keyword>
<accession>A0A292YEQ0</accession>
<comment type="caution">
    <text evidence="6">The sequence shown here is derived from an EMBL/GenBank/DDBJ whole genome shotgun (WGS) entry which is preliminary data.</text>
</comment>
<comment type="subcellular location">
    <subcellularLocation>
        <location evidence="1">Membrane</location>
        <topology evidence="1">Multi-pass membrane protein</topology>
    </subcellularLocation>
</comment>
<proteinExistence type="predicted"/>
<evidence type="ECO:0000256" key="5">
    <source>
        <dbReference type="SAM" id="Phobius"/>
    </source>
</evidence>